<dbReference type="PANTHER" id="PTHR40084:SF1">
    <property type="entry name" value="PHOSPHOTRANSFERASE"/>
    <property type="match status" value="1"/>
</dbReference>
<dbReference type="SUPFAM" id="SSF89550">
    <property type="entry name" value="PHP domain-like"/>
    <property type="match status" value="1"/>
</dbReference>
<dbReference type="AlphaFoldDB" id="A0A2M7Q7X2"/>
<feature type="domain" description="DOD-type homing endonuclease" evidence="3">
    <location>
        <begin position="344"/>
        <end position="476"/>
    </location>
</feature>
<dbReference type="SUPFAM" id="SSF55608">
    <property type="entry name" value="Homing endonucleases"/>
    <property type="match status" value="2"/>
</dbReference>
<dbReference type="InterPro" id="IPR004042">
    <property type="entry name" value="Intein_endonuc_central"/>
</dbReference>
<dbReference type="PANTHER" id="PTHR40084">
    <property type="entry name" value="PHOSPHOHYDROLASE, PHP FAMILY"/>
    <property type="match status" value="1"/>
</dbReference>
<dbReference type="Proteomes" id="UP000230363">
    <property type="component" value="Unassembled WGS sequence"/>
</dbReference>
<dbReference type="SUPFAM" id="SSF51294">
    <property type="entry name" value="Hedgehog/intein (Hint) domain"/>
    <property type="match status" value="1"/>
</dbReference>
<dbReference type="InterPro" id="IPR003587">
    <property type="entry name" value="Hint_dom_N"/>
</dbReference>
<gene>
    <name evidence="4" type="ORF">COY96_02785</name>
</gene>
<evidence type="ECO:0000313" key="4">
    <source>
        <dbReference type="EMBL" id="PIY59269.1"/>
    </source>
</evidence>
<name>A0A2M7Q7X2_9BACT</name>
<comment type="caution">
    <text evidence="4">The sequence shown here is derived from an EMBL/GenBank/DDBJ whole genome shotgun (WGS) entry which is preliminary data.</text>
</comment>
<dbReference type="PROSITE" id="PS50819">
    <property type="entry name" value="INTEIN_ENDONUCLEASE"/>
    <property type="match status" value="1"/>
</dbReference>
<dbReference type="CDD" id="cd19067">
    <property type="entry name" value="PfuEndoQ-like"/>
    <property type="match status" value="2"/>
</dbReference>
<dbReference type="GO" id="GO:0016539">
    <property type="term" value="P:intein-mediated protein splicing"/>
    <property type="evidence" value="ECO:0007669"/>
    <property type="project" value="InterPro"/>
</dbReference>
<dbReference type="PROSITE" id="PS50817">
    <property type="entry name" value="INTEIN_N_TER"/>
    <property type="match status" value="1"/>
</dbReference>
<dbReference type="GO" id="GO:0004519">
    <property type="term" value="F:endonuclease activity"/>
    <property type="evidence" value="ECO:0007669"/>
    <property type="project" value="InterPro"/>
</dbReference>
<dbReference type="InterPro" id="IPR027434">
    <property type="entry name" value="Homing_endonucl"/>
</dbReference>
<organism evidence="4 5">
    <name type="scientific">Candidatus Wolfebacteria bacterium CG_4_10_14_0_8_um_filter_37_11</name>
    <dbReference type="NCBI Taxonomy" id="1975062"/>
    <lineage>
        <taxon>Bacteria</taxon>
        <taxon>Candidatus Wolfeibacteriota</taxon>
    </lineage>
</organism>
<proteinExistence type="predicted"/>
<evidence type="ECO:0000256" key="2">
    <source>
        <dbReference type="ARBA" id="ARBA00023000"/>
    </source>
</evidence>
<dbReference type="InterPro" id="IPR006141">
    <property type="entry name" value="Intein_N"/>
</dbReference>
<dbReference type="Gene3D" id="3.10.28.10">
    <property type="entry name" value="Homing endonucleases"/>
    <property type="match status" value="1"/>
</dbReference>
<protein>
    <recommendedName>
        <fullName evidence="3">DOD-type homing endonuclease domain-containing protein</fullName>
    </recommendedName>
</protein>
<reference evidence="5" key="1">
    <citation type="submission" date="2017-09" db="EMBL/GenBank/DDBJ databases">
        <title>Depth-based differentiation of microbial function through sediment-hosted aquifers and enrichment of novel symbionts in the deep terrestrial subsurface.</title>
        <authorList>
            <person name="Probst A.J."/>
            <person name="Ladd B."/>
            <person name="Jarett J.K."/>
            <person name="Geller-Mcgrath D.E."/>
            <person name="Sieber C.M.K."/>
            <person name="Emerson J.B."/>
            <person name="Anantharaman K."/>
            <person name="Thomas B.C."/>
            <person name="Malmstrom R."/>
            <person name="Stieglmeier M."/>
            <person name="Klingl A."/>
            <person name="Woyke T."/>
            <person name="Ryan C.M."/>
            <person name="Banfield J.F."/>
        </authorList>
    </citation>
    <scope>NUCLEOTIDE SEQUENCE [LARGE SCALE GENOMIC DNA]</scope>
</reference>
<keyword evidence="2" id="KW-0651">Protein splicing</keyword>
<evidence type="ECO:0000256" key="1">
    <source>
        <dbReference type="ARBA" id="ARBA00022813"/>
    </source>
</evidence>
<dbReference type="InterPro" id="IPR016195">
    <property type="entry name" value="Pol/histidinol_Pase-like"/>
</dbReference>
<keyword evidence="1" id="KW-0068">Autocatalytic cleavage</keyword>
<dbReference type="InterPro" id="IPR036844">
    <property type="entry name" value="Hint_dom_sf"/>
</dbReference>
<evidence type="ECO:0000313" key="5">
    <source>
        <dbReference type="Proteomes" id="UP000230363"/>
    </source>
</evidence>
<dbReference type="EMBL" id="PFKZ01000103">
    <property type="protein sequence ID" value="PIY59269.1"/>
    <property type="molecule type" value="Genomic_DNA"/>
</dbReference>
<dbReference type="Pfam" id="PF14528">
    <property type="entry name" value="LAGLIDADG_3"/>
    <property type="match status" value="2"/>
</dbReference>
<accession>A0A2M7Q7X2</accession>
<evidence type="ECO:0000259" key="3">
    <source>
        <dbReference type="PROSITE" id="PS50819"/>
    </source>
</evidence>
<dbReference type="SMART" id="SM00306">
    <property type="entry name" value="HintN"/>
    <property type="match status" value="1"/>
</dbReference>
<dbReference type="InterPro" id="IPR004860">
    <property type="entry name" value="LAGLIDADG_dom"/>
</dbReference>
<sequence length="787" mass="90795">MRFIADFHIHSKYSRATSKEMILENIDSFADDKGILVMGTGDFTHPQWFNEIKTKLEPAEPGLFKLKKEYKRETLKGTFSETRFILTVEISSIYSKEGKVRRIHNLIFIPSMESAENLRNELIKMGCNLNSDGRPIIGLDSEKLAEIVFNINLEAVIIPAHAWTPWFSIFGSMSGFDSIEECFGKYTDKIFAIETGLSCYDKKTELLTENGWKKFTEVSYKDKVCTLNSKTGKIEFQKPTKIHNYSYKGKMYRLKTKRVDLLVTPNHNLLVSGCDFRKLPEFSLKTAEESFGKSKRFKKDGNWIGKKSKYFTLPAVNIKHGSRYYSGLRIKKEKKLPIKPWLKFFGFWIAEGWTTEGKNGDYNVCIANKNDELLSEMKEILENFGYTVYWDKKINNIVRVRNYQLFNYLKQFGKSSDKFIPLEIKSLSKELLEIFFEYYIKGDGHRYGRNKKGLSATTISIKLRDDLQDLALRLGMSAYYKLGYKKGTPILSLPKAKAMGYRQSADSWIIYFIRKNLHTILPSIIKKYKYTESWVDFNNKVYCVTIPNHVVYIRRNGIPVWCGNSDPAMNRRLSKLDNIALISNSDSHSLRKIGREANIFNTELSYNGIINVIKSGGPRFVSTIEFFPEEGKYHYDGHRACEICLSPEKTKKLKNICPKCGEKLTIGVMNRVDELADREIGKDFVPYRNLIPLGEIIAEAFDVGENTKQVKKEYEKLIKTFGNELKILMEISESELKSVADPRVAESIKRVREGKVKIRPGYDGEYGEIKIFTDEEREKLKNQGSLV</sequence>
<dbReference type="Gene3D" id="2.170.16.10">
    <property type="entry name" value="Hedgehog/Intein (Hint) domain"/>
    <property type="match status" value="1"/>
</dbReference>